<dbReference type="HOGENOM" id="CLU_000288_57_5_1"/>
<dbReference type="InterPro" id="IPR020472">
    <property type="entry name" value="WD40_PAC1"/>
</dbReference>
<feature type="repeat" description="WD" evidence="6">
    <location>
        <begin position="206"/>
        <end position="238"/>
    </location>
</feature>
<evidence type="ECO:0000256" key="4">
    <source>
        <dbReference type="ARBA" id="ARBA00022574"/>
    </source>
</evidence>
<comment type="subunit">
    <text evidence="7">Part of TORC1 complex. Part of the TORC2 complex.</text>
</comment>
<accession>T1JEE6</accession>
<dbReference type="OMA" id="VQRNYKH"/>
<dbReference type="GO" id="GO:0031931">
    <property type="term" value="C:TORC1 complex"/>
    <property type="evidence" value="ECO:0007669"/>
    <property type="project" value="UniProtKB-UniRule"/>
</dbReference>
<evidence type="ECO:0000256" key="3">
    <source>
        <dbReference type="ARBA" id="ARBA00022490"/>
    </source>
</evidence>
<dbReference type="eggNOG" id="KOG0315">
    <property type="taxonomic scope" value="Eukaryota"/>
</dbReference>
<evidence type="ECO:0000256" key="2">
    <source>
        <dbReference type="ARBA" id="ARBA00009890"/>
    </source>
</evidence>
<evidence type="ECO:0000256" key="5">
    <source>
        <dbReference type="ARBA" id="ARBA00022737"/>
    </source>
</evidence>
<comment type="function">
    <text evidence="7">Subunit of TORC1 and TORC2, which regulate cell growth and survival in response to nutrient and hormonal signals.</text>
</comment>
<evidence type="ECO:0000313" key="9">
    <source>
        <dbReference type="Proteomes" id="UP000014500"/>
    </source>
</evidence>
<proteinExistence type="inferred from homology"/>
<evidence type="ECO:0000256" key="6">
    <source>
        <dbReference type="PROSITE-ProRule" id="PRU00221"/>
    </source>
</evidence>
<dbReference type="SUPFAM" id="SSF50978">
    <property type="entry name" value="WD40 repeat-like"/>
    <property type="match status" value="1"/>
</dbReference>
<keyword evidence="4 6" id="KW-0853">WD repeat</keyword>
<comment type="subcellular location">
    <subcellularLocation>
        <location evidence="1 7">Cytoplasm</location>
    </subcellularLocation>
</comment>
<dbReference type="InterPro" id="IPR036322">
    <property type="entry name" value="WD40_repeat_dom_sf"/>
</dbReference>
<dbReference type="PROSITE" id="PS50082">
    <property type="entry name" value="WD_REPEATS_2"/>
    <property type="match status" value="4"/>
</dbReference>
<evidence type="ECO:0000313" key="8">
    <source>
        <dbReference type="EnsemblMetazoa" id="SMAR012191-PA"/>
    </source>
</evidence>
<name>T1JEE6_STRMM</name>
<keyword evidence="3 7" id="KW-0963">Cytoplasm</keyword>
<dbReference type="GO" id="GO:0038203">
    <property type="term" value="P:TORC2 signaling"/>
    <property type="evidence" value="ECO:0007669"/>
    <property type="project" value="UniProtKB-ARBA"/>
</dbReference>
<dbReference type="PANTHER" id="PTHR19842">
    <property type="entry name" value="G BETA-LIKE PROTEIN GBL"/>
    <property type="match status" value="1"/>
</dbReference>
<protein>
    <recommendedName>
        <fullName evidence="7">Target of rapamycin complex subunit lst8</fullName>
        <shortName evidence="7">TORC subunit lst8</shortName>
    </recommendedName>
</protein>
<sequence>MGIDNREQVILATGGYDHTIRFWQAHSGICHRTQVNALEITPDRQLIAATGYQNIRVYDLNSINPNPVIKYEGLSKNVTSLQFHEDGKWMITGGEDSIARIWDLRSRSQKCQRLFQVSAPVNCIRLHPNQGELVVGDQNGTIHIWDLNTDNAEQITPDIDTSIQSVDVDPERNYLAAVNSKGTCYVWGLKGGVGKESTQVNSPRNFQAHKRYALKCKFSPDSTLLVTTSADQTAKIWKTVDFSLVTELKAPNQRWVWDVAFSADSQYAVTASSDNFARLWSVETGEVKREYSGHQKALTCLAFHDSLI</sequence>
<dbReference type="InterPro" id="IPR001680">
    <property type="entry name" value="WD40_rpt"/>
</dbReference>
<dbReference type="GO" id="GO:0005737">
    <property type="term" value="C:cytoplasm"/>
    <property type="evidence" value="ECO:0007669"/>
    <property type="project" value="UniProtKB-SubCell"/>
</dbReference>
<feature type="repeat" description="WD" evidence="6">
    <location>
        <begin position="114"/>
        <end position="155"/>
    </location>
</feature>
<feature type="repeat" description="WD" evidence="6">
    <location>
        <begin position="71"/>
        <end position="112"/>
    </location>
</feature>
<dbReference type="Gene3D" id="2.130.10.10">
    <property type="entry name" value="YVTN repeat-like/Quinoprotein amine dehydrogenase"/>
    <property type="match status" value="1"/>
</dbReference>
<reference evidence="9" key="1">
    <citation type="submission" date="2011-05" db="EMBL/GenBank/DDBJ databases">
        <authorList>
            <person name="Richards S.R."/>
            <person name="Qu J."/>
            <person name="Jiang H."/>
            <person name="Jhangiani S.N."/>
            <person name="Agravi P."/>
            <person name="Goodspeed R."/>
            <person name="Gross S."/>
            <person name="Mandapat C."/>
            <person name="Jackson L."/>
            <person name="Mathew T."/>
            <person name="Pu L."/>
            <person name="Thornton R."/>
            <person name="Saada N."/>
            <person name="Wilczek-Boney K.B."/>
            <person name="Lee S."/>
            <person name="Kovar C."/>
            <person name="Wu Y."/>
            <person name="Scherer S.E."/>
            <person name="Worley K.C."/>
            <person name="Muzny D.M."/>
            <person name="Gibbs R."/>
        </authorList>
    </citation>
    <scope>NUCLEOTIDE SEQUENCE</scope>
    <source>
        <strain evidence="9">Brora</strain>
    </source>
</reference>
<dbReference type="GO" id="GO:0051897">
    <property type="term" value="P:positive regulation of phosphatidylinositol 3-kinase/protein kinase B signal transduction"/>
    <property type="evidence" value="ECO:0007669"/>
    <property type="project" value="UniProtKB-ARBA"/>
</dbReference>
<dbReference type="CDD" id="cd00200">
    <property type="entry name" value="WD40"/>
    <property type="match status" value="1"/>
</dbReference>
<dbReference type="PROSITE" id="PS00678">
    <property type="entry name" value="WD_REPEATS_1"/>
    <property type="match status" value="1"/>
</dbReference>
<dbReference type="SMART" id="SM00320">
    <property type="entry name" value="WD40"/>
    <property type="match status" value="6"/>
</dbReference>
<dbReference type="GO" id="GO:0031932">
    <property type="term" value="C:TORC2 complex"/>
    <property type="evidence" value="ECO:0007669"/>
    <property type="project" value="UniProtKB-UniRule"/>
</dbReference>
<evidence type="ECO:0000256" key="1">
    <source>
        <dbReference type="ARBA" id="ARBA00004496"/>
    </source>
</evidence>
<keyword evidence="9" id="KW-1185">Reference proteome</keyword>
<keyword evidence="5 7" id="KW-0677">Repeat</keyword>
<dbReference type="PhylomeDB" id="T1JEE6"/>
<dbReference type="InterPro" id="IPR037588">
    <property type="entry name" value="MLST8"/>
</dbReference>
<dbReference type="PANTHER" id="PTHR19842:SF0">
    <property type="entry name" value="TARGET OF RAPAMYCIN COMPLEX SUBUNIT LST8"/>
    <property type="match status" value="1"/>
</dbReference>
<evidence type="ECO:0000256" key="7">
    <source>
        <dbReference type="RuleBase" id="RU369068"/>
    </source>
</evidence>
<dbReference type="FunFam" id="2.130.10.10:FF:000505">
    <property type="entry name" value="Blast:Protein LST8 homolog"/>
    <property type="match status" value="1"/>
</dbReference>
<dbReference type="PRINTS" id="PR00320">
    <property type="entry name" value="GPROTEINBRPT"/>
</dbReference>
<dbReference type="InterPro" id="IPR015943">
    <property type="entry name" value="WD40/YVTN_repeat-like_dom_sf"/>
</dbReference>
<comment type="similarity">
    <text evidence="2 7">Belongs to the WD repeat LST8 family.</text>
</comment>
<dbReference type="EnsemblMetazoa" id="SMAR012191-RA">
    <property type="protein sequence ID" value="SMAR012191-PA"/>
    <property type="gene ID" value="SMAR012191"/>
</dbReference>
<dbReference type="EMBL" id="JH432116">
    <property type="status" value="NOT_ANNOTATED_CDS"/>
    <property type="molecule type" value="Genomic_DNA"/>
</dbReference>
<dbReference type="AlphaFoldDB" id="T1JEE6"/>
<dbReference type="Pfam" id="PF00400">
    <property type="entry name" value="WD40"/>
    <property type="match status" value="4"/>
</dbReference>
<dbReference type="Proteomes" id="UP000014500">
    <property type="component" value="Unassembled WGS sequence"/>
</dbReference>
<organism evidence="8 9">
    <name type="scientific">Strigamia maritima</name>
    <name type="common">European centipede</name>
    <name type="synonym">Geophilus maritimus</name>
    <dbReference type="NCBI Taxonomy" id="126957"/>
    <lineage>
        <taxon>Eukaryota</taxon>
        <taxon>Metazoa</taxon>
        <taxon>Ecdysozoa</taxon>
        <taxon>Arthropoda</taxon>
        <taxon>Myriapoda</taxon>
        <taxon>Chilopoda</taxon>
        <taxon>Pleurostigmophora</taxon>
        <taxon>Geophilomorpha</taxon>
        <taxon>Linotaeniidae</taxon>
        <taxon>Strigamia</taxon>
    </lineage>
</organism>
<reference evidence="8" key="2">
    <citation type="submission" date="2015-02" db="UniProtKB">
        <authorList>
            <consortium name="EnsemblMetazoa"/>
        </authorList>
    </citation>
    <scope>IDENTIFICATION</scope>
</reference>
<dbReference type="InterPro" id="IPR019775">
    <property type="entry name" value="WD40_repeat_CS"/>
</dbReference>
<dbReference type="STRING" id="126957.T1JEE6"/>
<dbReference type="PROSITE" id="PS50294">
    <property type="entry name" value="WD_REPEATS_REGION"/>
    <property type="match status" value="2"/>
</dbReference>
<feature type="repeat" description="WD" evidence="6">
    <location>
        <begin position="256"/>
        <end position="290"/>
    </location>
</feature>
<dbReference type="GO" id="GO:0032535">
    <property type="term" value="P:regulation of cellular component size"/>
    <property type="evidence" value="ECO:0007669"/>
    <property type="project" value="UniProtKB-ARBA"/>
</dbReference>
<dbReference type="GO" id="GO:0032956">
    <property type="term" value="P:regulation of actin cytoskeleton organization"/>
    <property type="evidence" value="ECO:0007669"/>
    <property type="project" value="TreeGrafter"/>
</dbReference>